<dbReference type="GO" id="GO:0005524">
    <property type="term" value="F:ATP binding"/>
    <property type="evidence" value="ECO:0007669"/>
    <property type="project" value="UniProtKB-KW"/>
</dbReference>
<proteinExistence type="inferred from homology"/>
<dbReference type="InterPro" id="IPR003439">
    <property type="entry name" value="ABC_transporter-like_ATP-bd"/>
</dbReference>
<dbReference type="EMBL" id="BAAANT010000003">
    <property type="protein sequence ID" value="GAA2132846.1"/>
    <property type="molecule type" value="Genomic_DNA"/>
</dbReference>
<dbReference type="Gene3D" id="3.40.50.300">
    <property type="entry name" value="P-loop containing nucleotide triphosphate hydrolases"/>
    <property type="match status" value="1"/>
</dbReference>
<dbReference type="PROSITE" id="PS50893">
    <property type="entry name" value="ABC_TRANSPORTER_2"/>
    <property type="match status" value="1"/>
</dbReference>
<dbReference type="PANTHER" id="PTHR42711:SF5">
    <property type="entry name" value="ABC TRANSPORTER ATP-BINDING PROTEIN NATA"/>
    <property type="match status" value="1"/>
</dbReference>
<evidence type="ECO:0000256" key="4">
    <source>
        <dbReference type="ARBA" id="ARBA00022741"/>
    </source>
</evidence>
<dbReference type="InterPro" id="IPR003593">
    <property type="entry name" value="AAA+_ATPase"/>
</dbReference>
<accession>A0ABN2YXE1</accession>
<evidence type="ECO:0000313" key="8">
    <source>
        <dbReference type="EMBL" id="GAA2132846.1"/>
    </source>
</evidence>
<gene>
    <name evidence="8" type="ORF">GCM10009760_08300</name>
</gene>
<protein>
    <submittedName>
        <fullName evidence="8">ABC transporter ATP-binding protein</fullName>
    </submittedName>
</protein>
<sequence length="320" mass="33946">MSPAGTTSGPAVVLDGVAKRYGEVRALDGVSLTVERGEFFGVLGPNGAGKTTLVEIVVGMRQPDTGTVSVLGENPWPRNTALLRRLGVQTQTSAFFTRLTAAEHLETVAALYGLDRAAARRALELVDLAEKARSRVDDLSGGQRQRLALATALIHGPDLIFLDEPTAALDPEARRSLWEVLRSLRSEGRTIVYTTHHLDEAEALCDRVAIVTRGSVAALDSPGNLIRSLAAPARLLVPVGRISAEQARAVEGVDRVTVEGGELVIETRAANRVLVSVGALVGMESIQTRTATLEDAYLRLTAATRDAAAAQATNATEQQS</sequence>
<keyword evidence="3" id="KW-0813">Transport</keyword>
<dbReference type="CDD" id="cd03230">
    <property type="entry name" value="ABC_DR_subfamily_A"/>
    <property type="match status" value="1"/>
</dbReference>
<keyword evidence="9" id="KW-1185">Reference proteome</keyword>
<dbReference type="Proteomes" id="UP001422759">
    <property type="component" value="Unassembled WGS sequence"/>
</dbReference>
<evidence type="ECO:0000256" key="3">
    <source>
        <dbReference type="ARBA" id="ARBA00022448"/>
    </source>
</evidence>
<dbReference type="SMART" id="SM00382">
    <property type="entry name" value="AAA"/>
    <property type="match status" value="1"/>
</dbReference>
<dbReference type="InterPro" id="IPR027417">
    <property type="entry name" value="P-loop_NTPase"/>
</dbReference>
<comment type="caution">
    <text evidence="8">The sequence shown here is derived from an EMBL/GenBank/DDBJ whole genome shotgun (WGS) entry which is preliminary data.</text>
</comment>
<evidence type="ECO:0000256" key="6">
    <source>
        <dbReference type="ARBA" id="ARBA00023251"/>
    </source>
</evidence>
<reference evidence="8 9" key="1">
    <citation type="journal article" date="2019" name="Int. J. Syst. Evol. Microbiol.">
        <title>The Global Catalogue of Microorganisms (GCM) 10K type strain sequencing project: providing services to taxonomists for standard genome sequencing and annotation.</title>
        <authorList>
            <consortium name="The Broad Institute Genomics Platform"/>
            <consortium name="The Broad Institute Genome Sequencing Center for Infectious Disease"/>
            <person name="Wu L."/>
            <person name="Ma J."/>
        </authorList>
    </citation>
    <scope>NUCLEOTIDE SEQUENCE [LARGE SCALE GENOMIC DNA]</scope>
    <source>
        <strain evidence="8 9">JCM 14560</strain>
    </source>
</reference>
<keyword evidence="5 8" id="KW-0067">ATP-binding</keyword>
<evidence type="ECO:0000256" key="5">
    <source>
        <dbReference type="ARBA" id="ARBA00022840"/>
    </source>
</evidence>
<dbReference type="Pfam" id="PF00005">
    <property type="entry name" value="ABC_tran"/>
    <property type="match status" value="1"/>
</dbReference>
<dbReference type="RefSeq" id="WP_344460784.1">
    <property type="nucleotide sequence ID" value="NZ_BAAANT010000003.1"/>
</dbReference>
<dbReference type="InterPro" id="IPR017871">
    <property type="entry name" value="ABC_transporter-like_CS"/>
</dbReference>
<keyword evidence="4" id="KW-0547">Nucleotide-binding</keyword>
<dbReference type="PANTHER" id="PTHR42711">
    <property type="entry name" value="ABC TRANSPORTER ATP-BINDING PROTEIN"/>
    <property type="match status" value="1"/>
</dbReference>
<evidence type="ECO:0000313" key="9">
    <source>
        <dbReference type="Proteomes" id="UP001422759"/>
    </source>
</evidence>
<comment type="subcellular location">
    <subcellularLocation>
        <location evidence="1">Cell membrane</location>
        <topology evidence="1">Peripheral membrane protein</topology>
    </subcellularLocation>
</comment>
<dbReference type="PROSITE" id="PS00211">
    <property type="entry name" value="ABC_TRANSPORTER_1"/>
    <property type="match status" value="1"/>
</dbReference>
<keyword evidence="6" id="KW-0046">Antibiotic resistance</keyword>
<organism evidence="8 9">
    <name type="scientific">Kitasatospora kazusensis</name>
    <dbReference type="NCBI Taxonomy" id="407974"/>
    <lineage>
        <taxon>Bacteria</taxon>
        <taxon>Bacillati</taxon>
        <taxon>Actinomycetota</taxon>
        <taxon>Actinomycetes</taxon>
        <taxon>Kitasatosporales</taxon>
        <taxon>Streptomycetaceae</taxon>
        <taxon>Kitasatospora</taxon>
    </lineage>
</organism>
<name>A0ABN2YXE1_9ACTN</name>
<dbReference type="InterPro" id="IPR050763">
    <property type="entry name" value="ABC_transporter_ATP-binding"/>
</dbReference>
<comment type="similarity">
    <text evidence="2">Belongs to the ABC transporter superfamily.</text>
</comment>
<evidence type="ECO:0000256" key="2">
    <source>
        <dbReference type="ARBA" id="ARBA00005417"/>
    </source>
</evidence>
<feature type="domain" description="ABC transporter" evidence="7">
    <location>
        <begin position="12"/>
        <end position="238"/>
    </location>
</feature>
<evidence type="ECO:0000259" key="7">
    <source>
        <dbReference type="PROSITE" id="PS50893"/>
    </source>
</evidence>
<evidence type="ECO:0000256" key="1">
    <source>
        <dbReference type="ARBA" id="ARBA00004202"/>
    </source>
</evidence>
<dbReference type="SUPFAM" id="SSF52540">
    <property type="entry name" value="P-loop containing nucleoside triphosphate hydrolases"/>
    <property type="match status" value="1"/>
</dbReference>